<dbReference type="EMBL" id="LXQA010000836">
    <property type="protein sequence ID" value="MCH80255.1"/>
    <property type="molecule type" value="Genomic_DNA"/>
</dbReference>
<organism evidence="1 2">
    <name type="scientific">Trifolium medium</name>
    <dbReference type="NCBI Taxonomy" id="97028"/>
    <lineage>
        <taxon>Eukaryota</taxon>
        <taxon>Viridiplantae</taxon>
        <taxon>Streptophyta</taxon>
        <taxon>Embryophyta</taxon>
        <taxon>Tracheophyta</taxon>
        <taxon>Spermatophyta</taxon>
        <taxon>Magnoliopsida</taxon>
        <taxon>eudicotyledons</taxon>
        <taxon>Gunneridae</taxon>
        <taxon>Pentapetalae</taxon>
        <taxon>rosids</taxon>
        <taxon>fabids</taxon>
        <taxon>Fabales</taxon>
        <taxon>Fabaceae</taxon>
        <taxon>Papilionoideae</taxon>
        <taxon>50 kb inversion clade</taxon>
        <taxon>NPAAA clade</taxon>
        <taxon>Hologalegina</taxon>
        <taxon>IRL clade</taxon>
        <taxon>Trifolieae</taxon>
        <taxon>Trifolium</taxon>
    </lineage>
</organism>
<keyword evidence="2" id="KW-1185">Reference proteome</keyword>
<evidence type="ECO:0000313" key="1">
    <source>
        <dbReference type="EMBL" id="MCH80255.1"/>
    </source>
</evidence>
<evidence type="ECO:0000313" key="2">
    <source>
        <dbReference type="Proteomes" id="UP000265520"/>
    </source>
</evidence>
<sequence>MQSLNHLFRCIYCISEFRRGVGCISVSNQYQKMTTLEQFVQVVVQGKWFEGGWIEQNLMIYTLQQLWQSLQQLWQSLTIRTTQSASFLLVQKLLYTFCSHPPPYLSFCSS</sequence>
<name>A0A392LZ70_9FABA</name>
<reference evidence="1 2" key="1">
    <citation type="journal article" date="2018" name="Front. Plant Sci.">
        <title>Red Clover (Trifolium pratense) and Zigzag Clover (T. medium) - A Picture of Genomic Similarities and Differences.</title>
        <authorList>
            <person name="Dluhosova J."/>
            <person name="Istvanek J."/>
            <person name="Nedelnik J."/>
            <person name="Repkova J."/>
        </authorList>
    </citation>
    <scope>NUCLEOTIDE SEQUENCE [LARGE SCALE GENOMIC DNA]</scope>
    <source>
        <strain evidence="2">cv. 10/8</strain>
        <tissue evidence="1">Leaf</tissue>
    </source>
</reference>
<accession>A0A392LZ70</accession>
<dbReference type="AlphaFoldDB" id="A0A392LZ70"/>
<proteinExistence type="predicted"/>
<dbReference type="Proteomes" id="UP000265520">
    <property type="component" value="Unassembled WGS sequence"/>
</dbReference>
<gene>
    <name evidence="1" type="ORF">A2U01_0001021</name>
</gene>
<comment type="caution">
    <text evidence="1">The sequence shown here is derived from an EMBL/GenBank/DDBJ whole genome shotgun (WGS) entry which is preliminary data.</text>
</comment>
<protein>
    <submittedName>
        <fullName evidence="1">Uncharacterized protein</fullName>
    </submittedName>
</protein>